<evidence type="ECO:0000313" key="2">
    <source>
        <dbReference type="Proteomes" id="UP000320806"/>
    </source>
</evidence>
<protein>
    <submittedName>
        <fullName evidence="1">Uncharacterized protein</fullName>
    </submittedName>
</protein>
<comment type="caution">
    <text evidence="1">The sequence shown here is derived from an EMBL/GenBank/DDBJ whole genome shotgun (WGS) entry which is preliminary data.</text>
</comment>
<name>A0A542EJK5_9MICO</name>
<reference evidence="1 2" key="1">
    <citation type="submission" date="2019-06" db="EMBL/GenBank/DDBJ databases">
        <title>Sequencing the genomes of 1000 actinobacteria strains.</title>
        <authorList>
            <person name="Klenk H.-P."/>
        </authorList>
    </citation>
    <scope>NUCLEOTIDE SEQUENCE [LARGE SCALE GENOMIC DNA]</scope>
    <source>
        <strain evidence="1 2">DSM 19828</strain>
    </source>
</reference>
<keyword evidence="2" id="KW-1185">Reference proteome</keyword>
<dbReference type="AlphaFoldDB" id="A0A542EJK5"/>
<dbReference type="RefSeq" id="WP_129625816.1">
    <property type="nucleotide sequence ID" value="NZ_BAABCI010000036.1"/>
</dbReference>
<dbReference type="EMBL" id="VFMO01000001">
    <property type="protein sequence ID" value="TQJ15521.1"/>
    <property type="molecule type" value="Genomic_DNA"/>
</dbReference>
<proteinExistence type="predicted"/>
<dbReference type="Proteomes" id="UP000320806">
    <property type="component" value="Unassembled WGS sequence"/>
</dbReference>
<sequence>MHPHNRAHGAAHILAVAAAENRVWTVPSIPGHVQHSSDLFAPCPQESTLPRALTAFVWSRSAVRRRARRGFRNQVATGSPWLHLLQIDPDLLEVARPVDPLTGKPKARTEEEIDPTGTLLFVEHGLDGGLLAPRVVEAARAAFDSPITVALSHRDAATAPIRAAYEALGVETVDRGPAADASGSAEPRELLRLYHLMKNFAHVAANTAREELFYATSLERPIAVVGPSPDGRPPAATADELVAMTDDELGRGDMLEPQELNDLFEWSARRG</sequence>
<evidence type="ECO:0000313" key="1">
    <source>
        <dbReference type="EMBL" id="TQJ15521.1"/>
    </source>
</evidence>
<accession>A0A542EJK5</accession>
<dbReference type="OrthoDB" id="4858593at2"/>
<gene>
    <name evidence="1" type="ORF">FB459_3077</name>
</gene>
<organism evidence="1 2">
    <name type="scientific">Yimella lutea</name>
    <dbReference type="NCBI Taxonomy" id="587872"/>
    <lineage>
        <taxon>Bacteria</taxon>
        <taxon>Bacillati</taxon>
        <taxon>Actinomycetota</taxon>
        <taxon>Actinomycetes</taxon>
        <taxon>Micrococcales</taxon>
        <taxon>Dermacoccaceae</taxon>
        <taxon>Yimella</taxon>
    </lineage>
</organism>